<dbReference type="GO" id="GO:0031167">
    <property type="term" value="P:rRNA methylation"/>
    <property type="evidence" value="ECO:0007669"/>
    <property type="project" value="InterPro"/>
</dbReference>
<dbReference type="AlphaFoldDB" id="A0A7W7Y5C4"/>
<dbReference type="InterPro" id="IPR029063">
    <property type="entry name" value="SAM-dependent_MTases_sf"/>
</dbReference>
<dbReference type="PIRSF" id="PIRSF004553">
    <property type="entry name" value="CHP00095"/>
    <property type="match status" value="1"/>
</dbReference>
<name>A0A7W7Y5C4_9BACT</name>
<dbReference type="GO" id="GO:0008168">
    <property type="term" value="F:methyltransferase activity"/>
    <property type="evidence" value="ECO:0007669"/>
    <property type="project" value="UniProtKB-KW"/>
</dbReference>
<dbReference type="EMBL" id="JACHID010000010">
    <property type="protein sequence ID" value="MBB5022324.1"/>
    <property type="molecule type" value="Genomic_DNA"/>
</dbReference>
<keyword evidence="4" id="KW-1185">Reference proteome</keyword>
<dbReference type="GO" id="GO:0003676">
    <property type="term" value="F:nucleic acid binding"/>
    <property type="evidence" value="ECO:0007669"/>
    <property type="project" value="InterPro"/>
</dbReference>
<evidence type="ECO:0000256" key="1">
    <source>
        <dbReference type="ARBA" id="ARBA00022603"/>
    </source>
</evidence>
<dbReference type="SUPFAM" id="SSF53335">
    <property type="entry name" value="S-adenosyl-L-methionine-dependent methyltransferases"/>
    <property type="match status" value="1"/>
</dbReference>
<comment type="caution">
    <text evidence="3">The sequence shown here is derived from an EMBL/GenBank/DDBJ whole genome shotgun (WGS) entry which is preliminary data.</text>
</comment>
<dbReference type="NCBIfam" id="TIGR00095">
    <property type="entry name" value="16S rRNA (guanine(966)-N(2))-methyltransferase RsmD"/>
    <property type="match status" value="1"/>
</dbReference>
<accession>A0A7W7Y5C4</accession>
<organism evidence="3 4">
    <name type="scientific">Desulfurispira natronophila</name>
    <dbReference type="NCBI Taxonomy" id="682562"/>
    <lineage>
        <taxon>Bacteria</taxon>
        <taxon>Pseudomonadati</taxon>
        <taxon>Chrysiogenota</taxon>
        <taxon>Chrysiogenia</taxon>
        <taxon>Chrysiogenales</taxon>
        <taxon>Chrysiogenaceae</taxon>
        <taxon>Desulfurispira</taxon>
    </lineage>
</organism>
<gene>
    <name evidence="3" type="ORF">HNR37_001659</name>
</gene>
<evidence type="ECO:0000256" key="2">
    <source>
        <dbReference type="ARBA" id="ARBA00022679"/>
    </source>
</evidence>
<evidence type="ECO:0000313" key="4">
    <source>
        <dbReference type="Proteomes" id="UP000528322"/>
    </source>
</evidence>
<dbReference type="PANTHER" id="PTHR43542:SF1">
    <property type="entry name" value="METHYLTRANSFERASE"/>
    <property type="match status" value="1"/>
</dbReference>
<keyword evidence="1 3" id="KW-0489">Methyltransferase</keyword>
<dbReference type="CDD" id="cd02440">
    <property type="entry name" value="AdoMet_MTases"/>
    <property type="match status" value="1"/>
</dbReference>
<evidence type="ECO:0000313" key="3">
    <source>
        <dbReference type="EMBL" id="MBB5022324.1"/>
    </source>
</evidence>
<dbReference type="InterPro" id="IPR002052">
    <property type="entry name" value="DNA_methylase_N6_adenine_CS"/>
</dbReference>
<dbReference type="PROSITE" id="PS00092">
    <property type="entry name" value="N6_MTASE"/>
    <property type="match status" value="1"/>
</dbReference>
<keyword evidence="2 3" id="KW-0808">Transferase</keyword>
<dbReference type="InterPro" id="IPR004398">
    <property type="entry name" value="RNA_MeTrfase_RsmD"/>
</dbReference>
<protein>
    <submittedName>
        <fullName evidence="3">16S rRNA (Guanine(966)-N(2))-methyltransferase RsmD</fullName>
    </submittedName>
</protein>
<dbReference type="RefSeq" id="WP_183732648.1">
    <property type="nucleotide sequence ID" value="NZ_JACHID010000010.1"/>
</dbReference>
<sequence length="195" mass="21407">MRIISGIRKGRRLMSPKGNSIRPTADAVRESLFNLLGQHLEGVRFLDLFGGSGSVGLEAASRGAQVTIVDNSPQAASCIEHNITHCKLTEQVDFLPRHALAYLRRTNEIFDVIFIDPPYQSRNLYADVMELVVAHSSLSPDGVLIAEHPLREAPTAPPGMELEQCRSYGKKSLSFFVLAEAINAEHPSTTEEPVT</sequence>
<dbReference type="Proteomes" id="UP000528322">
    <property type="component" value="Unassembled WGS sequence"/>
</dbReference>
<dbReference type="PANTHER" id="PTHR43542">
    <property type="entry name" value="METHYLTRANSFERASE"/>
    <property type="match status" value="1"/>
</dbReference>
<proteinExistence type="predicted"/>
<reference evidence="3 4" key="1">
    <citation type="submission" date="2020-08" db="EMBL/GenBank/DDBJ databases">
        <title>Genomic Encyclopedia of Type Strains, Phase IV (KMG-IV): sequencing the most valuable type-strain genomes for metagenomic binning, comparative biology and taxonomic classification.</title>
        <authorList>
            <person name="Goeker M."/>
        </authorList>
    </citation>
    <scope>NUCLEOTIDE SEQUENCE [LARGE SCALE GENOMIC DNA]</scope>
    <source>
        <strain evidence="3 4">DSM 22071</strain>
    </source>
</reference>
<dbReference type="Pfam" id="PF03602">
    <property type="entry name" value="Cons_hypoth95"/>
    <property type="match status" value="1"/>
</dbReference>
<dbReference type="Gene3D" id="3.40.50.150">
    <property type="entry name" value="Vaccinia Virus protein VP39"/>
    <property type="match status" value="1"/>
</dbReference>